<dbReference type="InterPro" id="IPR000182">
    <property type="entry name" value="GNAT_dom"/>
</dbReference>
<protein>
    <submittedName>
        <fullName evidence="2">Acyl-CoA synthetase (NDP forming)</fullName>
    </submittedName>
</protein>
<dbReference type="AlphaFoldDB" id="A0A4R2HI72"/>
<sequence>MTQQPAQYGPHHPAGYPAELEADVVLRDGATAHLRPITPDDADLLVAFYARVSEQSKYYRFFAPYPQLSDRDVARFTQVDYHDRSALIVTVGNEMIGVGRYERTGPRTAEVAFLIEDAHQGRGLGQLLLEHLAQAARENGITRFVAEVLPDNRKMITVFTEAGYKVMREFEDGVIMVEFDIAPTDTSFGVMQAREQRSEALSIARLLAPSSVAVIGASRREGTIGNALVRNLRDGGFTGRLYAVNTDTEADEIEGVPAYPTISDVDDTVDLAVVAVRAEMVADVVLDCAAKGVRGLVVVSSGFAEIGDEGRKRQRYLAGLARSYGMRVIGPNALGVINTAPEVSLNATLSPLMPSRGRVAFFCQSGALGVPILADMVRRGLGLSSFVSAGNRADVSGNDLMQFWYSDESTEVVLLYLESLGNPRKFSRVSRRLAGRKPVVALKSGRSTQGVPLGQMVRRSQLPPATIDSMFRQSGLIGVDTTGELFDVAQLLAHQPLPKGRRVAIVSNSDALTLLALDTMAGCGLDVAGEPRNLSPDATAEDFGAALSEVFADDRAHSVVVIYTPPVQSNGAEVAQVVAAAAAGSDKPVLSTFLASRSVPEELRVPDAEGGAARGSIPSFLNPQYAVGALAKATYYAEWRRRSDSRIPDLPDVDTRAAEDFVAEYLQRHPNGADLNDADRQMLLSFYGISVLPAFPVQSADEAVQRAADLGFEVILKATAEQWRMRPDLADIWRHIHDEDDMRGAWAEMTQTFGVASDPSRAQFVVQKMAPPGVPVVVSALEDVSFGPVVTFGLSGVATDLLGDRSYRMPPLTTRDAAEMVREVRAAPLLYGYRGTDPVDISAIENLLHRVSRLTLDLEEVVKLDLRSVLVGAQGATVLDTAIRIAPNEKPRQDTPARRLT</sequence>
<dbReference type="InterPro" id="IPR032875">
    <property type="entry name" value="Succ_CoA_lig_flav_dom"/>
</dbReference>
<dbReference type="InterPro" id="IPR016181">
    <property type="entry name" value="Acyl_CoA_acyltransferase"/>
</dbReference>
<evidence type="ECO:0000313" key="2">
    <source>
        <dbReference type="EMBL" id="TCO28579.1"/>
    </source>
</evidence>
<dbReference type="InterPro" id="IPR013815">
    <property type="entry name" value="ATP_grasp_subdomain_1"/>
</dbReference>
<dbReference type="GO" id="GO:0005524">
    <property type="term" value="F:ATP binding"/>
    <property type="evidence" value="ECO:0007669"/>
    <property type="project" value="InterPro"/>
</dbReference>
<dbReference type="SUPFAM" id="SSF55729">
    <property type="entry name" value="Acyl-CoA N-acyltransferases (Nat)"/>
    <property type="match status" value="1"/>
</dbReference>
<dbReference type="Pfam" id="PF13302">
    <property type="entry name" value="Acetyltransf_3"/>
    <property type="match status" value="1"/>
</dbReference>
<dbReference type="InterPro" id="IPR036291">
    <property type="entry name" value="NAD(P)-bd_dom_sf"/>
</dbReference>
<accession>A0A4R2HI72</accession>
<dbReference type="Gene3D" id="3.40.50.720">
    <property type="entry name" value="NAD(P)-binding Rossmann-like Domain"/>
    <property type="match status" value="1"/>
</dbReference>
<dbReference type="InterPro" id="IPR003781">
    <property type="entry name" value="CoA-bd"/>
</dbReference>
<dbReference type="Gene3D" id="3.30.1490.20">
    <property type="entry name" value="ATP-grasp fold, A domain"/>
    <property type="match status" value="1"/>
</dbReference>
<dbReference type="PANTHER" id="PTHR42793">
    <property type="entry name" value="COA BINDING DOMAIN CONTAINING PROTEIN"/>
    <property type="match status" value="1"/>
</dbReference>
<evidence type="ECO:0000259" key="1">
    <source>
        <dbReference type="PROSITE" id="PS51186"/>
    </source>
</evidence>
<dbReference type="Pfam" id="PF13607">
    <property type="entry name" value="Succ_CoA_lig"/>
    <property type="match status" value="1"/>
</dbReference>
<dbReference type="Pfam" id="PF13549">
    <property type="entry name" value="ATP-grasp_5"/>
    <property type="match status" value="1"/>
</dbReference>
<organism evidence="2 3">
    <name type="scientific">Kribbella steppae</name>
    <dbReference type="NCBI Taxonomy" id="2512223"/>
    <lineage>
        <taxon>Bacteria</taxon>
        <taxon>Bacillati</taxon>
        <taxon>Actinomycetota</taxon>
        <taxon>Actinomycetes</taxon>
        <taxon>Propionibacteriales</taxon>
        <taxon>Kribbellaceae</taxon>
        <taxon>Kribbella</taxon>
    </lineage>
</organism>
<name>A0A4R2HI72_9ACTN</name>
<dbReference type="SUPFAM" id="SSF52210">
    <property type="entry name" value="Succinyl-CoA synthetase domains"/>
    <property type="match status" value="2"/>
</dbReference>
<dbReference type="Gene3D" id="3.30.470.20">
    <property type="entry name" value="ATP-grasp fold, B domain"/>
    <property type="match status" value="1"/>
</dbReference>
<dbReference type="SUPFAM" id="SSF56059">
    <property type="entry name" value="Glutathione synthetase ATP-binding domain-like"/>
    <property type="match status" value="1"/>
</dbReference>
<dbReference type="SMART" id="SM00881">
    <property type="entry name" value="CoA_binding"/>
    <property type="match status" value="1"/>
</dbReference>
<dbReference type="CDD" id="cd04301">
    <property type="entry name" value="NAT_SF"/>
    <property type="match status" value="1"/>
</dbReference>
<dbReference type="OrthoDB" id="190266at2"/>
<dbReference type="Proteomes" id="UP000294508">
    <property type="component" value="Unassembled WGS sequence"/>
</dbReference>
<dbReference type="RefSeq" id="WP_132210746.1">
    <property type="nucleotide sequence ID" value="NZ_SLWN01000006.1"/>
</dbReference>
<dbReference type="PROSITE" id="PS51186">
    <property type="entry name" value="GNAT"/>
    <property type="match status" value="1"/>
</dbReference>
<dbReference type="PANTHER" id="PTHR42793:SF1">
    <property type="entry name" value="PEPTIDYL-LYSINE N-ACETYLTRANSFERASE PATZ"/>
    <property type="match status" value="1"/>
</dbReference>
<reference evidence="2 3" key="1">
    <citation type="journal article" date="2015" name="Stand. Genomic Sci.">
        <title>Genomic Encyclopedia of Bacterial and Archaeal Type Strains, Phase III: the genomes of soil and plant-associated and newly described type strains.</title>
        <authorList>
            <person name="Whitman W.B."/>
            <person name="Woyke T."/>
            <person name="Klenk H.P."/>
            <person name="Zhou Y."/>
            <person name="Lilburn T.G."/>
            <person name="Beck B.J."/>
            <person name="De Vos P."/>
            <person name="Vandamme P."/>
            <person name="Eisen J.A."/>
            <person name="Garrity G."/>
            <person name="Hugenholtz P."/>
            <person name="Kyrpides N.C."/>
        </authorList>
    </citation>
    <scope>NUCLEOTIDE SEQUENCE [LARGE SCALE GENOMIC DNA]</scope>
    <source>
        <strain evidence="2 3">VKM Ac-2572</strain>
    </source>
</reference>
<comment type="caution">
    <text evidence="2">The sequence shown here is derived from an EMBL/GenBank/DDBJ whole genome shotgun (WGS) entry which is preliminary data.</text>
</comment>
<keyword evidence="3" id="KW-1185">Reference proteome</keyword>
<gene>
    <name evidence="2" type="ORF">EV652_106566</name>
</gene>
<dbReference type="Gene3D" id="3.40.50.261">
    <property type="entry name" value="Succinyl-CoA synthetase domains"/>
    <property type="match status" value="2"/>
</dbReference>
<dbReference type="InterPro" id="IPR016102">
    <property type="entry name" value="Succinyl-CoA_synth-like"/>
</dbReference>
<dbReference type="Gene3D" id="3.40.630.30">
    <property type="match status" value="1"/>
</dbReference>
<dbReference type="EMBL" id="SLWN01000006">
    <property type="protein sequence ID" value="TCO28579.1"/>
    <property type="molecule type" value="Genomic_DNA"/>
</dbReference>
<dbReference type="SUPFAM" id="SSF51735">
    <property type="entry name" value="NAD(P)-binding Rossmann-fold domains"/>
    <property type="match status" value="1"/>
</dbReference>
<feature type="domain" description="N-acetyltransferase" evidence="1">
    <location>
        <begin position="32"/>
        <end position="186"/>
    </location>
</feature>
<proteinExistence type="predicted"/>
<dbReference type="Pfam" id="PF13380">
    <property type="entry name" value="CoA_binding_2"/>
    <property type="match status" value="1"/>
</dbReference>
<dbReference type="GO" id="GO:0016747">
    <property type="term" value="F:acyltransferase activity, transferring groups other than amino-acyl groups"/>
    <property type="evidence" value="ECO:0007669"/>
    <property type="project" value="InterPro"/>
</dbReference>
<evidence type="ECO:0000313" key="3">
    <source>
        <dbReference type="Proteomes" id="UP000294508"/>
    </source>
</evidence>